<keyword evidence="4 7" id="KW-1133">Transmembrane helix</keyword>
<accession>A0A7S3XNR7</accession>
<evidence type="ECO:0000256" key="6">
    <source>
        <dbReference type="SAM" id="MobiDB-lite"/>
    </source>
</evidence>
<feature type="transmembrane region" description="Helical" evidence="7">
    <location>
        <begin position="113"/>
        <end position="130"/>
    </location>
</feature>
<keyword evidence="5 7" id="KW-0472">Membrane</keyword>
<evidence type="ECO:0000256" key="2">
    <source>
        <dbReference type="ARBA" id="ARBA00022475"/>
    </source>
</evidence>
<dbReference type="PANTHER" id="PTHR42920">
    <property type="entry name" value="OS03G0707200 PROTEIN-RELATED"/>
    <property type="match status" value="1"/>
</dbReference>
<dbReference type="PANTHER" id="PTHR42920:SF5">
    <property type="entry name" value="EAMA DOMAIN-CONTAINING PROTEIN"/>
    <property type="match status" value="1"/>
</dbReference>
<proteinExistence type="predicted"/>
<feature type="transmembrane region" description="Helical" evidence="7">
    <location>
        <begin position="311"/>
        <end position="334"/>
    </location>
</feature>
<evidence type="ECO:0000256" key="7">
    <source>
        <dbReference type="SAM" id="Phobius"/>
    </source>
</evidence>
<organism evidence="9">
    <name type="scientific">Heterosigma akashiwo</name>
    <name type="common">Chromophytic alga</name>
    <name type="synonym">Heterosigma carterae</name>
    <dbReference type="NCBI Taxonomy" id="2829"/>
    <lineage>
        <taxon>Eukaryota</taxon>
        <taxon>Sar</taxon>
        <taxon>Stramenopiles</taxon>
        <taxon>Ochrophyta</taxon>
        <taxon>Raphidophyceae</taxon>
        <taxon>Chattonellales</taxon>
        <taxon>Chattonellaceae</taxon>
        <taxon>Heterosigma</taxon>
    </lineage>
</organism>
<feature type="transmembrane region" description="Helical" evidence="7">
    <location>
        <begin position="346"/>
        <end position="364"/>
    </location>
</feature>
<feature type="region of interest" description="Disordered" evidence="6">
    <location>
        <begin position="1"/>
        <end position="24"/>
    </location>
</feature>
<dbReference type="GO" id="GO:0005886">
    <property type="term" value="C:plasma membrane"/>
    <property type="evidence" value="ECO:0007669"/>
    <property type="project" value="UniProtKB-SubCell"/>
</dbReference>
<feature type="transmembrane region" description="Helical" evidence="7">
    <location>
        <begin position="271"/>
        <end position="291"/>
    </location>
</feature>
<dbReference type="AlphaFoldDB" id="A0A7S3XNR7"/>
<protein>
    <recommendedName>
        <fullName evidence="8">EamA domain-containing protein</fullName>
    </recommendedName>
</protein>
<comment type="subcellular location">
    <subcellularLocation>
        <location evidence="1">Cell membrane</location>
        <topology evidence="1">Multi-pass membrane protein</topology>
    </subcellularLocation>
</comment>
<dbReference type="InterPro" id="IPR000620">
    <property type="entry name" value="EamA_dom"/>
</dbReference>
<evidence type="ECO:0000313" key="9">
    <source>
        <dbReference type="EMBL" id="CAE0627198.1"/>
    </source>
</evidence>
<dbReference type="InterPro" id="IPR051258">
    <property type="entry name" value="Diverse_Substrate_Transporter"/>
</dbReference>
<feature type="transmembrane region" description="Helical" evidence="7">
    <location>
        <begin position="79"/>
        <end position="98"/>
    </location>
</feature>
<feature type="transmembrane region" description="Helical" evidence="7">
    <location>
        <begin position="201"/>
        <end position="219"/>
    </location>
</feature>
<gene>
    <name evidence="9" type="ORF">HAKA00212_LOCUS5876</name>
</gene>
<feature type="region of interest" description="Disordered" evidence="6">
    <location>
        <begin position="396"/>
        <end position="442"/>
    </location>
</feature>
<name>A0A7S3XNR7_HETAK</name>
<keyword evidence="3 7" id="KW-0812">Transmembrane</keyword>
<dbReference type="EMBL" id="HBIU01012930">
    <property type="protein sequence ID" value="CAE0627198.1"/>
    <property type="molecule type" value="Transcribed_RNA"/>
</dbReference>
<feature type="compositionally biased region" description="Polar residues" evidence="6">
    <location>
        <begin position="433"/>
        <end position="442"/>
    </location>
</feature>
<dbReference type="Pfam" id="PF00892">
    <property type="entry name" value="EamA"/>
    <property type="match status" value="2"/>
</dbReference>
<reference evidence="9" key="1">
    <citation type="submission" date="2021-01" db="EMBL/GenBank/DDBJ databases">
        <authorList>
            <person name="Corre E."/>
            <person name="Pelletier E."/>
            <person name="Niang G."/>
            <person name="Scheremetjew M."/>
            <person name="Finn R."/>
            <person name="Kale V."/>
            <person name="Holt S."/>
            <person name="Cochrane G."/>
            <person name="Meng A."/>
            <person name="Brown T."/>
            <person name="Cohen L."/>
        </authorList>
    </citation>
    <scope>NUCLEOTIDE SEQUENCE</scope>
    <source>
        <strain evidence="9">CCMP3107</strain>
    </source>
</reference>
<feature type="domain" description="EamA" evidence="8">
    <location>
        <begin position="83"/>
        <end position="218"/>
    </location>
</feature>
<feature type="compositionally biased region" description="Basic residues" evidence="6">
    <location>
        <begin position="1"/>
        <end position="11"/>
    </location>
</feature>
<evidence type="ECO:0000256" key="3">
    <source>
        <dbReference type="ARBA" id="ARBA00022692"/>
    </source>
</evidence>
<feature type="domain" description="EamA" evidence="8">
    <location>
        <begin position="240"/>
        <end position="386"/>
    </location>
</feature>
<evidence type="ECO:0000256" key="1">
    <source>
        <dbReference type="ARBA" id="ARBA00004651"/>
    </source>
</evidence>
<sequence length="442" mass="47380">MAHSSRSFKKKLPADSGAASSRGDAHYTVERAPFATFPASSGNNTLHSHERAPSATVVTSYQSLQIKQPKKIDERSNDYCKAIGLLFVVASLCASNGPSTKILFEALERPPPILAWSALVAVIGFLASVAHRLSFSSNRCPRLQYKEIKVGFELGVIRTLGNILFCIGIVHTSATHAAFCTSTTTIIVPFIQRFSGIPVSGLLWVSCLVCTLGTYLLITDPESVIEGAQPSDSSQFLELLGDGLCLCAAVCYAVLDIRTAMASQTINFHNLIFTSLGGFAVSSVLAALSPLLGNGYTTDILRAVEDLKNHLWLSVLSVGWQGLMVQCLSMILLVPSMAVVGAAKTQLIYAFAPLFTAFISFVFLGEAMGLQGVCGAGFIILALVIAALQISSHHEKNSRQKTTSSKEQQLKKQLSLLSSDQCSVPPFTRPRNDTSSLSSLDI</sequence>
<keyword evidence="2" id="KW-1003">Cell membrane</keyword>
<dbReference type="InterPro" id="IPR037185">
    <property type="entry name" value="EmrE-like"/>
</dbReference>
<feature type="transmembrane region" description="Helical" evidence="7">
    <location>
        <begin position="239"/>
        <end position="259"/>
    </location>
</feature>
<evidence type="ECO:0000256" key="5">
    <source>
        <dbReference type="ARBA" id="ARBA00023136"/>
    </source>
</evidence>
<evidence type="ECO:0000259" key="8">
    <source>
        <dbReference type="Pfam" id="PF00892"/>
    </source>
</evidence>
<evidence type="ECO:0000256" key="4">
    <source>
        <dbReference type="ARBA" id="ARBA00022989"/>
    </source>
</evidence>
<feature type="transmembrane region" description="Helical" evidence="7">
    <location>
        <begin position="370"/>
        <end position="391"/>
    </location>
</feature>
<dbReference type="SUPFAM" id="SSF103481">
    <property type="entry name" value="Multidrug resistance efflux transporter EmrE"/>
    <property type="match status" value="1"/>
</dbReference>
<feature type="compositionally biased region" description="Low complexity" evidence="6">
    <location>
        <begin position="400"/>
        <end position="419"/>
    </location>
</feature>